<dbReference type="RefSeq" id="WP_269904076.1">
    <property type="nucleotide sequence ID" value="NZ_JAPFQA010000002.1"/>
</dbReference>
<feature type="region of interest" description="Disordered" evidence="1">
    <location>
        <begin position="39"/>
        <end position="64"/>
    </location>
</feature>
<organism evidence="2 3">
    <name type="scientific">Mesorhizobium qingshengii</name>
    <dbReference type="NCBI Taxonomy" id="1165689"/>
    <lineage>
        <taxon>Bacteria</taxon>
        <taxon>Pseudomonadati</taxon>
        <taxon>Pseudomonadota</taxon>
        <taxon>Alphaproteobacteria</taxon>
        <taxon>Hyphomicrobiales</taxon>
        <taxon>Phyllobacteriaceae</taxon>
        <taxon>Mesorhizobium</taxon>
    </lineage>
</organism>
<dbReference type="EMBL" id="JAPFQA010000002">
    <property type="protein sequence ID" value="MCZ8543457.1"/>
    <property type="molecule type" value="Genomic_DNA"/>
</dbReference>
<protein>
    <submittedName>
        <fullName evidence="2">Uncharacterized protein</fullName>
    </submittedName>
</protein>
<sequence>MMPAAEAERNASISFAPGLLRQPLAIFVSESVRGEVQANRTALNAPRGHKPRLADQFDCAPPPP</sequence>
<reference evidence="2" key="1">
    <citation type="submission" date="2022-11" db="EMBL/GenBank/DDBJ databases">
        <authorList>
            <person name="Coimbra C."/>
        </authorList>
    </citation>
    <scope>NUCLEOTIDE SEQUENCE</scope>
    <source>
        <strain evidence="2">Jales19</strain>
    </source>
</reference>
<proteinExistence type="predicted"/>
<comment type="caution">
    <text evidence="2">The sequence shown here is derived from an EMBL/GenBank/DDBJ whole genome shotgun (WGS) entry which is preliminary data.</text>
</comment>
<accession>A0ABT4QPH2</accession>
<dbReference type="Proteomes" id="UP001152178">
    <property type="component" value="Unassembled WGS sequence"/>
</dbReference>
<keyword evidence="3" id="KW-1185">Reference proteome</keyword>
<evidence type="ECO:0000313" key="3">
    <source>
        <dbReference type="Proteomes" id="UP001152178"/>
    </source>
</evidence>
<evidence type="ECO:0000256" key="1">
    <source>
        <dbReference type="SAM" id="MobiDB-lite"/>
    </source>
</evidence>
<gene>
    <name evidence="2" type="ORF">OOJ09_04660</name>
</gene>
<evidence type="ECO:0000313" key="2">
    <source>
        <dbReference type="EMBL" id="MCZ8543457.1"/>
    </source>
</evidence>
<name>A0ABT4QPH2_9HYPH</name>